<dbReference type="SUPFAM" id="SSF51735">
    <property type="entry name" value="NAD(P)-binding Rossmann-fold domains"/>
    <property type="match status" value="1"/>
</dbReference>
<organism evidence="7 8">
    <name type="scientific">Limnothrix redekei LRLZ20PSL1</name>
    <dbReference type="NCBI Taxonomy" id="3112953"/>
    <lineage>
        <taxon>Bacteria</taxon>
        <taxon>Bacillati</taxon>
        <taxon>Cyanobacteriota</taxon>
        <taxon>Cyanophyceae</taxon>
        <taxon>Pseudanabaenales</taxon>
        <taxon>Pseudanabaenaceae</taxon>
        <taxon>Limnothrix</taxon>
    </lineage>
</organism>
<dbReference type="EMBL" id="JAZAQF010000013">
    <property type="protein sequence ID" value="MFG3816560.1"/>
    <property type="molecule type" value="Genomic_DNA"/>
</dbReference>
<dbReference type="InterPro" id="IPR029752">
    <property type="entry name" value="D-isomer_DH_CS1"/>
</dbReference>
<dbReference type="PANTHER" id="PTHR43026:SF1">
    <property type="entry name" value="2-HYDROXYACID DEHYDROGENASE HOMOLOG 1-RELATED"/>
    <property type="match status" value="1"/>
</dbReference>
<dbReference type="InterPro" id="IPR058205">
    <property type="entry name" value="D-LDH-like"/>
</dbReference>
<gene>
    <name evidence="7" type="ORF">VPK24_02835</name>
</gene>
<dbReference type="GO" id="GO:0008720">
    <property type="term" value="F:D-lactate dehydrogenase (NAD+) activity"/>
    <property type="evidence" value="ECO:0007669"/>
    <property type="project" value="UniProtKB-EC"/>
</dbReference>
<keyword evidence="8" id="KW-1185">Reference proteome</keyword>
<evidence type="ECO:0000256" key="2">
    <source>
        <dbReference type="ARBA" id="ARBA00023002"/>
    </source>
</evidence>
<protein>
    <submittedName>
        <fullName evidence="7">2-hydroxyacid dehydrogenase</fullName>
        <ecNumber evidence="7">1.1.1.28</ecNumber>
    </submittedName>
</protein>
<dbReference type="Gene3D" id="3.40.50.720">
    <property type="entry name" value="NAD(P)-binding Rossmann-like Domain"/>
    <property type="match status" value="2"/>
</dbReference>
<dbReference type="InterPro" id="IPR006139">
    <property type="entry name" value="D-isomer_2_OHA_DH_cat_dom"/>
</dbReference>
<dbReference type="InterPro" id="IPR029753">
    <property type="entry name" value="D-isomer_DH_CS"/>
</dbReference>
<reference evidence="8" key="1">
    <citation type="journal article" date="2024" name="Algal Res.">
        <title>Biochemical, toxicological and genomic investigation of a high-biomass producing Limnothrix strain isolated from Italian shallow drinking water reservoir.</title>
        <authorList>
            <person name="Simonazzi M."/>
            <person name="Shishido T.K."/>
            <person name="Delbaje E."/>
            <person name="Wahlsten M."/>
            <person name="Fewer D.P."/>
            <person name="Sivonen K."/>
            <person name="Pezzolesi L."/>
            <person name="Pistocchi R."/>
        </authorList>
    </citation>
    <scope>NUCLEOTIDE SEQUENCE [LARGE SCALE GENOMIC DNA]</scope>
    <source>
        <strain evidence="8">LRLZ20PSL1</strain>
    </source>
</reference>
<feature type="domain" description="D-isomer specific 2-hydroxyacid dehydrogenase NAD-binding" evidence="6">
    <location>
        <begin position="113"/>
        <end position="300"/>
    </location>
</feature>
<evidence type="ECO:0000313" key="7">
    <source>
        <dbReference type="EMBL" id="MFG3816560.1"/>
    </source>
</evidence>
<keyword evidence="3" id="KW-0520">NAD</keyword>
<dbReference type="RefSeq" id="WP_393010548.1">
    <property type="nucleotide sequence ID" value="NZ_JAZAQF010000013.1"/>
</dbReference>
<dbReference type="Pfam" id="PF02826">
    <property type="entry name" value="2-Hacid_dh_C"/>
    <property type="match status" value="1"/>
</dbReference>
<evidence type="ECO:0000259" key="5">
    <source>
        <dbReference type="Pfam" id="PF00389"/>
    </source>
</evidence>
<dbReference type="PROSITE" id="PS00671">
    <property type="entry name" value="D_2_HYDROXYACID_DH_3"/>
    <property type="match status" value="1"/>
</dbReference>
<dbReference type="Proteomes" id="UP001604335">
    <property type="component" value="Unassembled WGS sequence"/>
</dbReference>
<proteinExistence type="inferred from homology"/>
<dbReference type="InterPro" id="IPR006140">
    <property type="entry name" value="D-isomer_DH_NAD-bd"/>
</dbReference>
<dbReference type="PROSITE" id="PS00670">
    <property type="entry name" value="D_2_HYDROXYACID_DH_2"/>
    <property type="match status" value="1"/>
</dbReference>
<accession>A0ABW7C8T0</accession>
<dbReference type="PROSITE" id="PS00065">
    <property type="entry name" value="D_2_HYDROXYACID_DH_1"/>
    <property type="match status" value="1"/>
</dbReference>
<evidence type="ECO:0000256" key="4">
    <source>
        <dbReference type="RuleBase" id="RU003719"/>
    </source>
</evidence>
<evidence type="ECO:0000256" key="3">
    <source>
        <dbReference type="ARBA" id="ARBA00023027"/>
    </source>
</evidence>
<dbReference type="SUPFAM" id="SSF52283">
    <property type="entry name" value="Formate/glycerate dehydrogenase catalytic domain-like"/>
    <property type="match status" value="1"/>
</dbReference>
<dbReference type="CDD" id="cd12183">
    <property type="entry name" value="LDH_like_2"/>
    <property type="match status" value="1"/>
</dbReference>
<sequence length="335" mass="36733">MKVAVFSTEPYDRQFLDAANANAGHPHELVYFDTRLEAHTAALAAGFPAACIFVNDDGGPETLKLLADNGTKLITLRCTGYNNVDLRAAQDCGLTVARVAVYSPYSVAEHVVGLIQALNRKLHRAYNRVRDDNFSLNGLLGFDLHGRTIGIVGTGKIGLILAQIMTGFGCKVLGYDVYPNAQFEAIGTARYVSLPELFAQSDIISLHCPLTHDTHHLISKQAIDQMKPGVMLINTSRGQLVDTKAAIEGIKSGQIGYLGIDVYEQEAELFFRDLSDTVIQDDTFQLLQSFPNVIITAHQAFFTREALGDIARTTIENLTAFEQHQPIANEVRLPD</sequence>
<dbReference type="EC" id="1.1.1.28" evidence="7"/>
<evidence type="ECO:0000256" key="1">
    <source>
        <dbReference type="ARBA" id="ARBA00005854"/>
    </source>
</evidence>
<dbReference type="PANTHER" id="PTHR43026">
    <property type="entry name" value="2-HYDROXYACID DEHYDROGENASE HOMOLOG 1-RELATED"/>
    <property type="match status" value="1"/>
</dbReference>
<dbReference type="InterPro" id="IPR036291">
    <property type="entry name" value="NAD(P)-bd_dom_sf"/>
</dbReference>
<evidence type="ECO:0000313" key="8">
    <source>
        <dbReference type="Proteomes" id="UP001604335"/>
    </source>
</evidence>
<name>A0ABW7C8T0_9CYAN</name>
<dbReference type="Pfam" id="PF00389">
    <property type="entry name" value="2-Hacid_dh"/>
    <property type="match status" value="1"/>
</dbReference>
<evidence type="ECO:0000259" key="6">
    <source>
        <dbReference type="Pfam" id="PF02826"/>
    </source>
</evidence>
<feature type="domain" description="D-isomer specific 2-hydroxyacid dehydrogenase catalytic" evidence="5">
    <location>
        <begin position="3"/>
        <end position="331"/>
    </location>
</feature>
<comment type="similarity">
    <text evidence="1 4">Belongs to the D-isomer specific 2-hydroxyacid dehydrogenase family.</text>
</comment>
<comment type="caution">
    <text evidence="7">The sequence shown here is derived from an EMBL/GenBank/DDBJ whole genome shotgun (WGS) entry which is preliminary data.</text>
</comment>
<keyword evidence="2 4" id="KW-0560">Oxidoreductase</keyword>